<dbReference type="RefSeq" id="WP_253968518.1">
    <property type="nucleotide sequence ID" value="NZ_JAMFTH010000004.1"/>
</dbReference>
<evidence type="ECO:0000256" key="2">
    <source>
        <dbReference type="ARBA" id="ARBA00022803"/>
    </source>
</evidence>
<reference evidence="4" key="2">
    <citation type="submission" date="2023-01" db="EMBL/GenBank/DDBJ databases">
        <title>Gilvimarinus xylanilyticus HB14 isolated from Caulerpa lentillifera aquaculture base in Hainan, China.</title>
        <authorList>
            <person name="Zhang Y.-J."/>
        </authorList>
    </citation>
    <scope>NUCLEOTIDE SEQUENCE</scope>
    <source>
        <strain evidence="4">HB14</strain>
    </source>
</reference>
<feature type="transmembrane region" description="Helical" evidence="3">
    <location>
        <begin position="398"/>
        <end position="418"/>
    </location>
</feature>
<dbReference type="EMBL" id="JAMFTH010000004">
    <property type="protein sequence ID" value="MCP8900226.1"/>
    <property type="molecule type" value="Genomic_DNA"/>
</dbReference>
<comment type="caution">
    <text evidence="4">The sequence shown here is derived from an EMBL/GenBank/DDBJ whole genome shotgun (WGS) entry which is preliminary data.</text>
</comment>
<sequence length="611" mass="68201">MNSPAEIFQRYFLFLSVASAILASLVFVPALGGGFMLDDGINILQNYLLYVDEFSAGALRDAALSFHGGNGERPLPMLSFALDYWRAGGMEPLAFKVTNLLIHILTTIFMSFFLRRLLKLLGWSSASAAWGAIAFSLVWAVHPLQVSSVMYVVQRMQTMATMFIVLAMWAYIAMRQAQLSGAGRGRLQGVMVLFCGFLALACKEDAPLIFAYVLVIECVALRFSAADPKVSTGLKQSFALMTVVAIVGYALYIVPNYWNWGDYPGRGFSTLERLLTQARVLVMYLGQIIFPWPNNMTFLYDDFTVSAGLFTPWTTLPALVIVLVLIICALKWRNARPLFSLGVLIFFSGHVITSNVIPLELVFEHRNHFPLIGVVLAVGDLFLLCCRRLKISRWGKQLGIVFIILLLGSATMFRGYAWGEPVRLGHYLVDLAPESSRAWTQLGGAYYDRYKLSRDPADLEKAVEVNQAGLRHVQAPSLASNVVIYKIVLGDNVDEDWWVFQNVLKNAPPGLQNMVAVATLMENVKRDIGVDVNKVVESIYILVDKQPMRGSGYLRLGYFVYSYGSPKQAIPLFMRYAKKTNANDQRLMRVVDLLEQAGLTEEARQIQANAL</sequence>
<reference evidence="4" key="1">
    <citation type="submission" date="2022-05" db="EMBL/GenBank/DDBJ databases">
        <authorList>
            <person name="Sun H.-N."/>
        </authorList>
    </citation>
    <scope>NUCLEOTIDE SEQUENCE</scope>
    <source>
        <strain evidence="4">HB14</strain>
    </source>
</reference>
<dbReference type="Proteomes" id="UP001139319">
    <property type="component" value="Unassembled WGS sequence"/>
</dbReference>
<evidence type="ECO:0008006" key="6">
    <source>
        <dbReference type="Google" id="ProtNLM"/>
    </source>
</evidence>
<keyword evidence="5" id="KW-1185">Reference proteome</keyword>
<evidence type="ECO:0000256" key="1">
    <source>
        <dbReference type="ARBA" id="ARBA00022737"/>
    </source>
</evidence>
<keyword evidence="3" id="KW-0472">Membrane</keyword>
<proteinExistence type="predicted"/>
<evidence type="ECO:0000313" key="4">
    <source>
        <dbReference type="EMBL" id="MCP8900226.1"/>
    </source>
</evidence>
<feature type="transmembrane region" description="Helical" evidence="3">
    <location>
        <begin position="310"/>
        <end position="330"/>
    </location>
</feature>
<dbReference type="InterPro" id="IPR052346">
    <property type="entry name" value="O-mannosyl-transferase_TMTC"/>
</dbReference>
<feature type="transmembrane region" description="Helical" evidence="3">
    <location>
        <begin position="153"/>
        <end position="173"/>
    </location>
</feature>
<organism evidence="4 5">
    <name type="scientific">Gilvimarinus xylanilyticus</name>
    <dbReference type="NCBI Taxonomy" id="2944139"/>
    <lineage>
        <taxon>Bacteria</taxon>
        <taxon>Pseudomonadati</taxon>
        <taxon>Pseudomonadota</taxon>
        <taxon>Gammaproteobacteria</taxon>
        <taxon>Cellvibrionales</taxon>
        <taxon>Cellvibrionaceae</taxon>
        <taxon>Gilvimarinus</taxon>
    </lineage>
</organism>
<evidence type="ECO:0000313" key="5">
    <source>
        <dbReference type="Proteomes" id="UP001139319"/>
    </source>
</evidence>
<keyword evidence="1" id="KW-0677">Repeat</keyword>
<dbReference type="PANTHER" id="PTHR44227">
    <property type="match status" value="1"/>
</dbReference>
<keyword evidence="3" id="KW-1133">Transmembrane helix</keyword>
<feature type="transmembrane region" description="Helical" evidence="3">
    <location>
        <begin position="369"/>
        <end position="386"/>
    </location>
</feature>
<name>A0A9X2I152_9GAMM</name>
<keyword evidence="3" id="KW-0812">Transmembrane</keyword>
<feature type="transmembrane region" description="Helical" evidence="3">
    <location>
        <begin position="93"/>
        <end position="113"/>
    </location>
</feature>
<dbReference type="AlphaFoldDB" id="A0A9X2I152"/>
<protein>
    <recommendedName>
        <fullName evidence="6">Pilus assembly protein PilF</fullName>
    </recommendedName>
</protein>
<accession>A0A9X2I152</accession>
<feature type="transmembrane region" description="Helical" evidence="3">
    <location>
        <begin position="120"/>
        <end position="141"/>
    </location>
</feature>
<feature type="transmembrane region" description="Helical" evidence="3">
    <location>
        <begin position="337"/>
        <end position="357"/>
    </location>
</feature>
<gene>
    <name evidence="4" type="ORF">M6D89_13030</name>
</gene>
<feature type="transmembrane region" description="Helical" evidence="3">
    <location>
        <begin position="12"/>
        <end position="37"/>
    </location>
</feature>
<feature type="transmembrane region" description="Helical" evidence="3">
    <location>
        <begin position="237"/>
        <end position="258"/>
    </location>
</feature>
<keyword evidence="2" id="KW-0802">TPR repeat</keyword>
<evidence type="ECO:0000256" key="3">
    <source>
        <dbReference type="SAM" id="Phobius"/>
    </source>
</evidence>
<dbReference type="PANTHER" id="PTHR44227:SF3">
    <property type="entry name" value="PROTEIN O-MANNOSYL-TRANSFERASE TMTC4"/>
    <property type="match status" value="1"/>
</dbReference>